<evidence type="ECO:0000313" key="3">
    <source>
        <dbReference type="Proteomes" id="UP000008710"/>
    </source>
</evidence>
<dbReference type="AlphaFoldDB" id="Q0RVY4"/>
<reference evidence="3" key="1">
    <citation type="journal article" date="2006" name="Proc. Natl. Acad. Sci. U.S.A.">
        <title>The complete genome of Rhodococcus sp. RHA1 provides insights into a catabolic powerhouse.</title>
        <authorList>
            <person name="McLeod M.P."/>
            <person name="Warren R.L."/>
            <person name="Hsiao W.W.L."/>
            <person name="Araki N."/>
            <person name="Myhre M."/>
            <person name="Fernandes C."/>
            <person name="Miyazawa D."/>
            <person name="Wong W."/>
            <person name="Lillquist A.L."/>
            <person name="Wang D."/>
            <person name="Dosanjh M."/>
            <person name="Hara H."/>
            <person name="Petrescu A."/>
            <person name="Morin R.D."/>
            <person name="Yang G."/>
            <person name="Stott J.M."/>
            <person name="Schein J.E."/>
            <person name="Shin H."/>
            <person name="Smailus D."/>
            <person name="Siddiqui A.S."/>
            <person name="Marra M.A."/>
            <person name="Jones S.J.M."/>
            <person name="Holt R."/>
            <person name="Brinkman F.S.L."/>
            <person name="Miyauchi K."/>
            <person name="Fukuda M."/>
            <person name="Davies J.E."/>
            <person name="Mohn W.W."/>
            <person name="Eltis L.D."/>
        </authorList>
    </citation>
    <scope>NUCLEOTIDE SEQUENCE [LARGE SCALE GENOMIC DNA]</scope>
    <source>
        <strain evidence="3">RHA1</strain>
    </source>
</reference>
<sequence>MKFVPPHRTRRAVCPRQPLGGLGIHNHHGSAASCRKHDVAISESRQQYGIHSYSRPQSEACHPRAVVVAGAVATAHSTQEPGTAPAAGPRRRSHRVRRPNRCTRSSSFRHPASHPALRARRSPHMEQTGSGQGRTPLGQRRASSTFQSAIGSVPCPRRATILRSALISE</sequence>
<organism evidence="2 3">
    <name type="scientific">Rhodococcus jostii (strain RHA1)</name>
    <dbReference type="NCBI Taxonomy" id="101510"/>
    <lineage>
        <taxon>Bacteria</taxon>
        <taxon>Bacillati</taxon>
        <taxon>Actinomycetota</taxon>
        <taxon>Actinomycetes</taxon>
        <taxon>Mycobacteriales</taxon>
        <taxon>Nocardiaceae</taxon>
        <taxon>Rhodococcus</taxon>
    </lineage>
</organism>
<accession>Q0RVY4</accession>
<feature type="region of interest" description="Disordered" evidence="1">
    <location>
        <begin position="72"/>
        <end position="153"/>
    </location>
</feature>
<proteinExistence type="predicted"/>
<name>Q0RVY4_RHOJR</name>
<dbReference type="EMBL" id="CP000433">
    <property type="protein sequence ID" value="ABH00552.1"/>
    <property type="molecule type" value="Genomic_DNA"/>
</dbReference>
<dbReference type="KEGG" id="rha:RHA1_ro10363"/>
<evidence type="ECO:0000313" key="2">
    <source>
        <dbReference type="EMBL" id="ABH00552.1"/>
    </source>
</evidence>
<keyword evidence="2" id="KW-0614">Plasmid</keyword>
<dbReference type="PROSITE" id="PS51257">
    <property type="entry name" value="PROKAR_LIPOPROTEIN"/>
    <property type="match status" value="1"/>
</dbReference>
<dbReference type="Proteomes" id="UP000008710">
    <property type="component" value="Plasmid pRHL2"/>
</dbReference>
<geneLocation type="plasmid" evidence="2 3">
    <name>pRHL2</name>
</geneLocation>
<feature type="compositionally biased region" description="Basic residues" evidence="1">
    <location>
        <begin position="89"/>
        <end position="101"/>
    </location>
</feature>
<protein>
    <submittedName>
        <fullName evidence="2">Uncharacterized protein</fullName>
    </submittedName>
</protein>
<feature type="compositionally biased region" description="Polar residues" evidence="1">
    <location>
        <begin position="141"/>
        <end position="150"/>
    </location>
</feature>
<dbReference type="HOGENOM" id="CLU_1577290_0_0_11"/>
<evidence type="ECO:0000256" key="1">
    <source>
        <dbReference type="SAM" id="MobiDB-lite"/>
    </source>
</evidence>
<gene>
    <name evidence="2" type="ordered locus">RHA1_ro10363</name>
</gene>